<dbReference type="PROSITE" id="PS50011">
    <property type="entry name" value="PROTEIN_KINASE_DOM"/>
    <property type="match status" value="1"/>
</dbReference>
<sequence length="613" mass="65707">MDLSPRDVQPGDILADKYRVERILGRGGMGIVVAALHLDLHEKRAIKLMLPNQLGNAVAVERFLREARASVRLNSEHITQVYDVGRLDSGAPYIVMELLHGLDLAQLLRKTGPLPTDLAALYVHQACKALAQAHAAGIIHRDIKPSNLFLTTRPDGSPCVKVVDFGISKQLPIPGVEAVDVTGPCDIMGSLSYMSPEQMRSAKNVDERTDVWALGAVLYKLITNGVPFEASNQVELLAIVLDGTRCEPPGKYRLDLEPGLESVILRCLEHDMNARMPSALELMNALEPYLPRNAEATEEKDDDEGPTLHMPPRPKRENSTARSAVHPTILEELRREAQPEHFQRPVKLGDLKHTIPIRNCFGGAPRPAPLRALPPASRDLEAEFPYLPKPFVPPSGPSITTPLPVAPALPWPPATPRPRMESPPGAEFARIPSSMPPPTAWEKFPSSVPPPSPTEPDSQARPSGAPAVGSERGAVGTMPLFHPSLQTPMAEERLRLRSAGILAASGILFLLGAIAFVLTGSRLWVKEESGSPRPPPPPATASATLPPAPSSSASASPTASAAAPPPTVSAIMTATPTPPVVPHASTQPMPRLPPSGNAPPSTKDKRVPWPAGI</sequence>
<dbReference type="Gene3D" id="3.30.200.20">
    <property type="entry name" value="Phosphorylase Kinase, domain 1"/>
    <property type="match status" value="1"/>
</dbReference>
<feature type="region of interest" description="Disordered" evidence="6">
    <location>
        <begin position="296"/>
        <end position="324"/>
    </location>
</feature>
<gene>
    <name evidence="9" type="ORF">QHF89_11640</name>
</gene>
<proteinExistence type="predicted"/>
<name>A0ABT6NPF6_9BACT</name>
<reference evidence="9 10" key="1">
    <citation type="submission" date="2023-04" db="EMBL/GenBank/DDBJ databases">
        <title>The genome sequence of Polyangium sorediatum DSM14670.</title>
        <authorList>
            <person name="Zhang X."/>
        </authorList>
    </citation>
    <scope>NUCLEOTIDE SEQUENCE [LARGE SCALE GENOMIC DNA]</scope>
    <source>
        <strain evidence="9 10">DSM 14670</strain>
    </source>
</reference>
<dbReference type="PANTHER" id="PTHR43289:SF6">
    <property type="entry name" value="SERINE_THREONINE-PROTEIN KINASE NEKL-3"/>
    <property type="match status" value="1"/>
</dbReference>
<dbReference type="Gene3D" id="1.10.510.10">
    <property type="entry name" value="Transferase(Phosphotransferase) domain 1"/>
    <property type="match status" value="1"/>
</dbReference>
<keyword evidence="4 5" id="KW-0067">ATP-binding</keyword>
<dbReference type="RefSeq" id="WP_136969409.1">
    <property type="nucleotide sequence ID" value="NZ_JARZHI010000007.1"/>
</dbReference>
<dbReference type="Pfam" id="PF00069">
    <property type="entry name" value="Pkinase"/>
    <property type="match status" value="1"/>
</dbReference>
<keyword evidence="3 9" id="KW-0418">Kinase</keyword>
<keyword evidence="2 5" id="KW-0547">Nucleotide-binding</keyword>
<evidence type="ECO:0000256" key="4">
    <source>
        <dbReference type="ARBA" id="ARBA00022840"/>
    </source>
</evidence>
<keyword evidence="10" id="KW-1185">Reference proteome</keyword>
<dbReference type="GO" id="GO:0016301">
    <property type="term" value="F:kinase activity"/>
    <property type="evidence" value="ECO:0007669"/>
    <property type="project" value="UniProtKB-KW"/>
</dbReference>
<protein>
    <submittedName>
        <fullName evidence="9">Protein kinase</fullName>
    </submittedName>
</protein>
<evidence type="ECO:0000256" key="1">
    <source>
        <dbReference type="ARBA" id="ARBA00022679"/>
    </source>
</evidence>
<comment type="caution">
    <text evidence="9">The sequence shown here is derived from an EMBL/GenBank/DDBJ whole genome shotgun (WGS) entry which is preliminary data.</text>
</comment>
<evidence type="ECO:0000259" key="8">
    <source>
        <dbReference type="PROSITE" id="PS50011"/>
    </source>
</evidence>
<dbReference type="SMART" id="SM00220">
    <property type="entry name" value="S_TKc"/>
    <property type="match status" value="1"/>
</dbReference>
<dbReference type="InterPro" id="IPR000719">
    <property type="entry name" value="Prot_kinase_dom"/>
</dbReference>
<evidence type="ECO:0000256" key="3">
    <source>
        <dbReference type="ARBA" id="ARBA00022777"/>
    </source>
</evidence>
<feature type="compositionally biased region" description="Low complexity" evidence="6">
    <location>
        <begin position="540"/>
        <end position="562"/>
    </location>
</feature>
<dbReference type="Proteomes" id="UP001160301">
    <property type="component" value="Unassembled WGS sequence"/>
</dbReference>
<dbReference type="PROSITE" id="PS00108">
    <property type="entry name" value="PROTEIN_KINASE_ST"/>
    <property type="match status" value="1"/>
</dbReference>
<dbReference type="InterPro" id="IPR011009">
    <property type="entry name" value="Kinase-like_dom_sf"/>
</dbReference>
<organism evidence="9 10">
    <name type="scientific">Polyangium sorediatum</name>
    <dbReference type="NCBI Taxonomy" id="889274"/>
    <lineage>
        <taxon>Bacteria</taxon>
        <taxon>Pseudomonadati</taxon>
        <taxon>Myxococcota</taxon>
        <taxon>Polyangia</taxon>
        <taxon>Polyangiales</taxon>
        <taxon>Polyangiaceae</taxon>
        <taxon>Polyangium</taxon>
    </lineage>
</organism>
<dbReference type="EMBL" id="JARZHI010000007">
    <property type="protein sequence ID" value="MDI1430156.1"/>
    <property type="molecule type" value="Genomic_DNA"/>
</dbReference>
<accession>A0ABT6NPF6</accession>
<dbReference type="InterPro" id="IPR008271">
    <property type="entry name" value="Ser/Thr_kinase_AS"/>
</dbReference>
<feature type="compositionally biased region" description="Acidic residues" evidence="6">
    <location>
        <begin position="296"/>
        <end position="305"/>
    </location>
</feature>
<evidence type="ECO:0000313" key="9">
    <source>
        <dbReference type="EMBL" id="MDI1430156.1"/>
    </source>
</evidence>
<keyword evidence="7" id="KW-1133">Transmembrane helix</keyword>
<keyword evidence="1" id="KW-0808">Transferase</keyword>
<evidence type="ECO:0000256" key="2">
    <source>
        <dbReference type="ARBA" id="ARBA00022741"/>
    </source>
</evidence>
<evidence type="ECO:0000256" key="5">
    <source>
        <dbReference type="PROSITE-ProRule" id="PRU10141"/>
    </source>
</evidence>
<evidence type="ECO:0000313" key="10">
    <source>
        <dbReference type="Proteomes" id="UP001160301"/>
    </source>
</evidence>
<feature type="region of interest" description="Disordered" evidence="6">
    <location>
        <begin position="526"/>
        <end position="613"/>
    </location>
</feature>
<feature type="domain" description="Protein kinase" evidence="8">
    <location>
        <begin position="18"/>
        <end position="290"/>
    </location>
</feature>
<keyword evidence="7" id="KW-0472">Membrane</keyword>
<evidence type="ECO:0000256" key="7">
    <source>
        <dbReference type="SAM" id="Phobius"/>
    </source>
</evidence>
<feature type="transmembrane region" description="Helical" evidence="7">
    <location>
        <begin position="501"/>
        <end position="525"/>
    </location>
</feature>
<feature type="binding site" evidence="5">
    <location>
        <position position="47"/>
    </location>
    <ligand>
        <name>ATP</name>
        <dbReference type="ChEBI" id="CHEBI:30616"/>
    </ligand>
</feature>
<feature type="region of interest" description="Disordered" evidence="6">
    <location>
        <begin position="414"/>
        <end position="479"/>
    </location>
</feature>
<keyword evidence="7" id="KW-0812">Transmembrane</keyword>
<dbReference type="CDD" id="cd14014">
    <property type="entry name" value="STKc_PknB_like"/>
    <property type="match status" value="1"/>
</dbReference>
<dbReference type="PROSITE" id="PS00107">
    <property type="entry name" value="PROTEIN_KINASE_ATP"/>
    <property type="match status" value="1"/>
</dbReference>
<dbReference type="SUPFAM" id="SSF56112">
    <property type="entry name" value="Protein kinase-like (PK-like)"/>
    <property type="match status" value="1"/>
</dbReference>
<dbReference type="PANTHER" id="PTHR43289">
    <property type="entry name" value="MITOGEN-ACTIVATED PROTEIN KINASE KINASE KINASE 20-RELATED"/>
    <property type="match status" value="1"/>
</dbReference>
<evidence type="ECO:0000256" key="6">
    <source>
        <dbReference type="SAM" id="MobiDB-lite"/>
    </source>
</evidence>
<dbReference type="InterPro" id="IPR017441">
    <property type="entry name" value="Protein_kinase_ATP_BS"/>
</dbReference>